<feature type="compositionally biased region" description="Polar residues" evidence="5">
    <location>
        <begin position="841"/>
        <end position="859"/>
    </location>
</feature>
<feature type="transmembrane region" description="Helical" evidence="6">
    <location>
        <begin position="528"/>
        <end position="548"/>
    </location>
</feature>
<evidence type="ECO:0000256" key="6">
    <source>
        <dbReference type="SAM" id="Phobius"/>
    </source>
</evidence>
<feature type="compositionally biased region" description="Low complexity" evidence="5">
    <location>
        <begin position="47"/>
        <end position="58"/>
    </location>
</feature>
<feature type="compositionally biased region" description="Polar residues" evidence="5">
    <location>
        <begin position="814"/>
        <end position="823"/>
    </location>
</feature>
<dbReference type="GeneID" id="94425566"/>
<keyword evidence="4 6" id="KW-0472">Membrane</keyword>
<feature type="transmembrane region" description="Helical" evidence="6">
    <location>
        <begin position="223"/>
        <end position="246"/>
    </location>
</feature>
<gene>
    <name evidence="7" type="ORF">CSUI_002153</name>
</gene>
<dbReference type="VEuPathDB" id="ToxoDB:CSUI_002153"/>
<feature type="compositionally biased region" description="Low complexity" evidence="5">
    <location>
        <begin position="361"/>
        <end position="387"/>
    </location>
</feature>
<evidence type="ECO:0000313" key="8">
    <source>
        <dbReference type="Proteomes" id="UP000221165"/>
    </source>
</evidence>
<dbReference type="Pfam" id="PF05653">
    <property type="entry name" value="Mg_trans_NIPA"/>
    <property type="match status" value="1"/>
</dbReference>
<dbReference type="Proteomes" id="UP000221165">
    <property type="component" value="Unassembled WGS sequence"/>
</dbReference>
<feature type="compositionally biased region" description="Basic residues" evidence="5">
    <location>
        <begin position="759"/>
        <end position="771"/>
    </location>
</feature>
<feature type="transmembrane region" description="Helical" evidence="6">
    <location>
        <begin position="469"/>
        <end position="491"/>
    </location>
</feature>
<name>A0A2C6L7L3_9APIC</name>
<dbReference type="PANTHER" id="PTHR12570:SF9">
    <property type="entry name" value="MAGNESIUM TRANSPORTER NIPA8-RELATED"/>
    <property type="match status" value="1"/>
</dbReference>
<feature type="transmembrane region" description="Helical" evidence="6">
    <location>
        <begin position="291"/>
        <end position="310"/>
    </location>
</feature>
<dbReference type="AlphaFoldDB" id="A0A2C6L7L3"/>
<feature type="region of interest" description="Disordered" evidence="5">
    <location>
        <begin position="1"/>
        <end position="61"/>
    </location>
</feature>
<feature type="transmembrane region" description="Helical" evidence="6">
    <location>
        <begin position="112"/>
        <end position="131"/>
    </location>
</feature>
<reference evidence="7 8" key="1">
    <citation type="journal article" date="2017" name="Int. J. Parasitol.">
        <title>The genome of the protozoan parasite Cystoisospora suis and a reverse vaccinology approach to identify vaccine candidates.</title>
        <authorList>
            <person name="Palmieri N."/>
            <person name="Shrestha A."/>
            <person name="Ruttkowski B."/>
            <person name="Beck T."/>
            <person name="Vogl C."/>
            <person name="Tomley F."/>
            <person name="Blake D.P."/>
            <person name="Joachim A."/>
        </authorList>
    </citation>
    <scope>NUCLEOTIDE SEQUENCE [LARGE SCALE GENOMIC DNA]</scope>
    <source>
        <strain evidence="7 8">Wien I</strain>
    </source>
</reference>
<organism evidence="7 8">
    <name type="scientific">Cystoisospora suis</name>
    <dbReference type="NCBI Taxonomy" id="483139"/>
    <lineage>
        <taxon>Eukaryota</taxon>
        <taxon>Sar</taxon>
        <taxon>Alveolata</taxon>
        <taxon>Apicomplexa</taxon>
        <taxon>Conoidasida</taxon>
        <taxon>Coccidia</taxon>
        <taxon>Eucoccidiorida</taxon>
        <taxon>Eimeriorina</taxon>
        <taxon>Sarcocystidae</taxon>
        <taxon>Cystoisospora</taxon>
    </lineage>
</organism>
<proteinExistence type="predicted"/>
<dbReference type="GO" id="GO:0016020">
    <property type="term" value="C:membrane"/>
    <property type="evidence" value="ECO:0007669"/>
    <property type="project" value="UniProtKB-SubCell"/>
</dbReference>
<evidence type="ECO:0000256" key="4">
    <source>
        <dbReference type="ARBA" id="ARBA00023136"/>
    </source>
</evidence>
<dbReference type="GO" id="GO:0015095">
    <property type="term" value="F:magnesium ion transmembrane transporter activity"/>
    <property type="evidence" value="ECO:0007669"/>
    <property type="project" value="InterPro"/>
</dbReference>
<feature type="compositionally biased region" description="Basic residues" evidence="5">
    <location>
        <begin position="1"/>
        <end position="11"/>
    </location>
</feature>
<feature type="transmembrane region" description="Helical" evidence="6">
    <location>
        <begin position="497"/>
        <end position="516"/>
    </location>
</feature>
<protein>
    <submittedName>
        <fullName evidence="7">Duf803 domain-containing protein</fullName>
    </submittedName>
</protein>
<keyword evidence="3 6" id="KW-1133">Transmembrane helix</keyword>
<feature type="transmembrane region" description="Helical" evidence="6">
    <location>
        <begin position="181"/>
        <end position="202"/>
    </location>
</feature>
<comment type="subcellular location">
    <subcellularLocation>
        <location evidence="1">Membrane</location>
        <topology evidence="1">Multi-pass membrane protein</topology>
    </subcellularLocation>
</comment>
<evidence type="ECO:0000256" key="1">
    <source>
        <dbReference type="ARBA" id="ARBA00004141"/>
    </source>
</evidence>
<keyword evidence="8" id="KW-1185">Reference proteome</keyword>
<dbReference type="OrthoDB" id="329738at2759"/>
<evidence type="ECO:0000256" key="5">
    <source>
        <dbReference type="SAM" id="MobiDB-lite"/>
    </source>
</evidence>
<dbReference type="PANTHER" id="PTHR12570">
    <property type="match status" value="1"/>
</dbReference>
<keyword evidence="2 6" id="KW-0812">Transmembrane</keyword>
<evidence type="ECO:0000313" key="7">
    <source>
        <dbReference type="EMBL" id="PHJ23999.1"/>
    </source>
</evidence>
<dbReference type="RefSeq" id="XP_067925673.1">
    <property type="nucleotide sequence ID" value="XM_068062355.1"/>
</dbReference>
<evidence type="ECO:0000256" key="3">
    <source>
        <dbReference type="ARBA" id="ARBA00022989"/>
    </source>
</evidence>
<accession>A0A2C6L7L3</accession>
<evidence type="ECO:0000256" key="2">
    <source>
        <dbReference type="ARBA" id="ARBA00022692"/>
    </source>
</evidence>
<feature type="region of interest" description="Disordered" evidence="5">
    <location>
        <begin position="348"/>
        <end position="392"/>
    </location>
</feature>
<dbReference type="InterPro" id="IPR008521">
    <property type="entry name" value="Mg_trans_NIPA"/>
</dbReference>
<dbReference type="EMBL" id="MIGC01000896">
    <property type="protein sequence ID" value="PHJ23999.1"/>
    <property type="molecule type" value="Genomic_DNA"/>
</dbReference>
<sequence length="883" mass="93979">MGPPRRLKTRKGNPFPSSQAVFASPLRNESDTKTENSPPLHRPNSPPTDSTPTPSTHSLQTPMDQHTRLMSPSEVKQLYTVQSGHLTSPLKGQAPFHSSSVASVSLFCRLRLHLLVSLLLSILGSLFLLSLPSMTSLAHASSAPEGVLPLSLAPPPRRLRATEDLPQALEELLNVGGGTSLFIGVFLTLIGSVMMAGGSTMMKVGLHLEAEKSKTSTSLMCEPMWIAGFAAYTFGALMHVVALAFAPASVLAPMNSIGLIANAVTAAVRTTSTPAISEEEVGLYSWRDPWYLAYLACCVVPGFGTLIYVNSEESAVLEERERIILSSSSSHHKNKRIELTTTTSNASRLSSLAKGGGDDGGLSPPSGLDGRESSSSSSGQGGTSDPSLDVQGNDEARRALLEGGVGSEADSQDEVQERKTSSYPRCIGLCYGFLAGLTGAQCVLELKELAACVHRGMSDFSIWYHPQPYLVVVFLIASVWTQIHFLNLGLARGDATLVVPTYYVSWTFFGTLGGFAKFHEIQGFSVGAIVLFALGFGLTILCIAILAVQEMTSLRRYVDERVPDFAEQEVDLPTQELQEQQLAKQVTLAMGLFPFSMLGRTVGRRRFRPLYQRFRRTRSTASDTALNDSYGELTLSSAGVMGAYTLPHNLHFNRSGSETAGWDSRIRRGGGDEPPIVGGVYRHTSPYTDATLGPSPFSRHLAAAQFLRSQAQPTTGNLGGGPGPSPRGDSPAGGGGGIRSSNSNSEREERHDGGGVGGHHPHHYAYQHHHGSLLQPPSSSMTTSSTGFASRPQFPEPVPNSSRGTARAWELGQPATSSKSTARPTDYRVISPQRNAGGIQGSLSSATQQPVSGGSSGQVTAGRGGPLPTRTASSGSRHVSLNT</sequence>
<feature type="region of interest" description="Disordered" evidence="5">
    <location>
        <begin position="712"/>
        <end position="883"/>
    </location>
</feature>
<comment type="caution">
    <text evidence="7">The sequence shown here is derived from an EMBL/GenBank/DDBJ whole genome shotgun (WGS) entry which is preliminary data.</text>
</comment>
<feature type="compositionally biased region" description="Polar residues" evidence="5">
    <location>
        <begin position="870"/>
        <end position="883"/>
    </location>
</feature>
<feature type="region of interest" description="Disordered" evidence="5">
    <location>
        <begin position="654"/>
        <end position="682"/>
    </location>
</feature>